<dbReference type="SUPFAM" id="SSF46689">
    <property type="entry name" value="Homeodomain-like"/>
    <property type="match status" value="1"/>
</dbReference>
<sequence>MPRVSKEESELTKQKIIQVSIDIVLEEGYEHLTFSNIALRANISRSGTNAHFKRKEDIVEAIKPIFGQKIGALFCYDSPKKFLESWKNVIDTNKEARRMMYSIRDMVDPREGMIGLMNAIQGDKKEVEDTVFYAIGYATYGGKFKDI</sequence>
<dbReference type="Pfam" id="PF00440">
    <property type="entry name" value="TetR_N"/>
    <property type="match status" value="1"/>
</dbReference>
<evidence type="ECO:0000313" key="4">
    <source>
        <dbReference type="EMBL" id="VVV06764.1"/>
    </source>
</evidence>
<dbReference type="AlphaFoldDB" id="A0A5Q4ZY19"/>
<feature type="DNA-binding region" description="H-T-H motif" evidence="2">
    <location>
        <begin position="33"/>
        <end position="52"/>
    </location>
</feature>
<dbReference type="Gene3D" id="1.10.357.10">
    <property type="entry name" value="Tetracycline Repressor, domain 2"/>
    <property type="match status" value="1"/>
</dbReference>
<dbReference type="GO" id="GO:0003677">
    <property type="term" value="F:DNA binding"/>
    <property type="evidence" value="ECO:0007669"/>
    <property type="project" value="UniProtKB-UniRule"/>
</dbReference>
<evidence type="ECO:0000256" key="1">
    <source>
        <dbReference type="ARBA" id="ARBA00023125"/>
    </source>
</evidence>
<evidence type="ECO:0000259" key="3">
    <source>
        <dbReference type="PROSITE" id="PS50977"/>
    </source>
</evidence>
<gene>
    <name evidence="4" type="ORF">AW0309160_04258</name>
</gene>
<organism evidence="4">
    <name type="scientific">Aliivibrio wodanis</name>
    <dbReference type="NCBI Taxonomy" id="80852"/>
    <lineage>
        <taxon>Bacteria</taxon>
        <taxon>Pseudomonadati</taxon>
        <taxon>Pseudomonadota</taxon>
        <taxon>Gammaproteobacteria</taxon>
        <taxon>Vibrionales</taxon>
        <taxon>Vibrionaceae</taxon>
        <taxon>Aliivibrio</taxon>
    </lineage>
</organism>
<dbReference type="PROSITE" id="PS50977">
    <property type="entry name" value="HTH_TETR_2"/>
    <property type="match status" value="1"/>
</dbReference>
<reference evidence="4" key="1">
    <citation type="submission" date="2019-09" db="EMBL/GenBank/DDBJ databases">
        <authorList>
            <person name="Hjerde E."/>
        </authorList>
    </citation>
    <scope>NUCLEOTIDE SEQUENCE</scope>
    <source>
        <strain evidence="4">06/09/160</strain>
    </source>
</reference>
<dbReference type="InterPro" id="IPR001647">
    <property type="entry name" value="HTH_TetR"/>
</dbReference>
<feature type="domain" description="HTH tetR-type" evidence="3">
    <location>
        <begin position="10"/>
        <end position="70"/>
    </location>
</feature>
<dbReference type="EMBL" id="LR721751">
    <property type="protein sequence ID" value="VVV06764.1"/>
    <property type="molecule type" value="Genomic_DNA"/>
</dbReference>
<accession>A0A5Q4ZY19</accession>
<proteinExistence type="predicted"/>
<keyword evidence="1 2" id="KW-0238">DNA-binding</keyword>
<evidence type="ECO:0000256" key="2">
    <source>
        <dbReference type="PROSITE-ProRule" id="PRU00335"/>
    </source>
</evidence>
<protein>
    <recommendedName>
        <fullName evidence="3">HTH tetR-type domain-containing protein</fullName>
    </recommendedName>
</protein>
<name>A0A5Q4ZY19_9GAMM</name>
<dbReference type="InterPro" id="IPR009057">
    <property type="entry name" value="Homeodomain-like_sf"/>
</dbReference>